<dbReference type="PANTHER" id="PTHR30476">
    <property type="entry name" value="UPF0234 PROTEIN YAJQ"/>
    <property type="match status" value="1"/>
</dbReference>
<evidence type="ECO:0000313" key="4">
    <source>
        <dbReference type="EMBL" id="PKY66085.1"/>
    </source>
</evidence>
<comment type="function">
    <text evidence="3">Nucleotide-binding protein.</text>
</comment>
<dbReference type="FunFam" id="3.30.70.860:FF:000004">
    <property type="entry name" value="UPF0234 protein AWC22_11905"/>
    <property type="match status" value="1"/>
</dbReference>
<dbReference type="InterPro" id="IPR036183">
    <property type="entry name" value="YajQ-like_sf"/>
</dbReference>
<organism evidence="4 5">
    <name type="scientific">Schaalia turicensis</name>
    <dbReference type="NCBI Taxonomy" id="131111"/>
    <lineage>
        <taxon>Bacteria</taxon>
        <taxon>Bacillati</taxon>
        <taxon>Actinomycetota</taxon>
        <taxon>Actinomycetes</taxon>
        <taxon>Actinomycetales</taxon>
        <taxon>Actinomycetaceae</taxon>
        <taxon>Schaalia</taxon>
    </lineage>
</organism>
<gene>
    <name evidence="4" type="ORF">CYJ25_05785</name>
</gene>
<accession>A0A2I1I4M1</accession>
<dbReference type="HAMAP" id="MF_00632">
    <property type="entry name" value="UPF0234"/>
    <property type="match status" value="1"/>
</dbReference>
<dbReference type="CDD" id="cd11740">
    <property type="entry name" value="YajQ_like"/>
    <property type="match status" value="1"/>
</dbReference>
<dbReference type="AlphaFoldDB" id="A0A2I1I4M1"/>
<dbReference type="NCBIfam" id="NF003819">
    <property type="entry name" value="PRK05412.1"/>
    <property type="match status" value="1"/>
</dbReference>
<protein>
    <recommendedName>
        <fullName evidence="3">Nucleotide-binding protein CYJ25_05785</fullName>
    </recommendedName>
</protein>
<dbReference type="Pfam" id="PF04461">
    <property type="entry name" value="YajQ"/>
    <property type="match status" value="1"/>
</dbReference>
<proteinExistence type="inferred from homology"/>
<dbReference type="RefSeq" id="WP_101628242.1">
    <property type="nucleotide sequence ID" value="NZ_JBQOSN010000015.1"/>
</dbReference>
<reference evidence="4 5" key="1">
    <citation type="submission" date="2017-12" db="EMBL/GenBank/DDBJ databases">
        <title>Phylogenetic diversity of female urinary microbiome.</title>
        <authorList>
            <person name="Thomas-White K."/>
            <person name="Wolfe A.J."/>
        </authorList>
    </citation>
    <scope>NUCLEOTIDE SEQUENCE [LARGE SCALE GENOMIC DNA]</scope>
    <source>
        <strain evidence="4 5">UMB0250</strain>
    </source>
</reference>
<dbReference type="SUPFAM" id="SSF89963">
    <property type="entry name" value="YajQ-like"/>
    <property type="match status" value="2"/>
</dbReference>
<dbReference type="Proteomes" id="UP000234545">
    <property type="component" value="Unassembled WGS sequence"/>
</dbReference>
<dbReference type="Gene3D" id="3.30.70.990">
    <property type="entry name" value="YajQ-like, domain 2"/>
    <property type="match status" value="1"/>
</dbReference>
<comment type="similarity">
    <text evidence="2 3">Belongs to the YajQ family.</text>
</comment>
<evidence type="ECO:0000256" key="1">
    <source>
        <dbReference type="ARBA" id="ARBA00022741"/>
    </source>
</evidence>
<dbReference type="GO" id="GO:0000166">
    <property type="term" value="F:nucleotide binding"/>
    <property type="evidence" value="ECO:0007669"/>
    <property type="project" value="UniProtKB-UniRule"/>
</dbReference>
<dbReference type="EMBL" id="PKKJ01000006">
    <property type="protein sequence ID" value="PKY66085.1"/>
    <property type="molecule type" value="Genomic_DNA"/>
</dbReference>
<comment type="caution">
    <text evidence="4">The sequence shown here is derived from an EMBL/GenBank/DDBJ whole genome shotgun (WGS) entry which is preliminary data.</text>
</comment>
<sequence>MADSSFDIVSKLDRQEVDNAVNQAAKEISTRYDFRNVNAAIKLSGDAIEMEANSADRVLAILDVVQTKLIRRGISLKSLDYKDREPKPSGKIYKLVTPLREGIAQDAAKKIAKLIRDEGPKGVKAQIQGDELRVSSKSRDDLQAVIALLKGPAGENIDVALQFVNYR</sequence>
<keyword evidence="1 3" id="KW-0547">Nucleotide-binding</keyword>
<dbReference type="Gene3D" id="3.30.70.860">
    <property type="match status" value="1"/>
</dbReference>
<dbReference type="GO" id="GO:0005829">
    <property type="term" value="C:cytosol"/>
    <property type="evidence" value="ECO:0007669"/>
    <property type="project" value="TreeGrafter"/>
</dbReference>
<dbReference type="InterPro" id="IPR035570">
    <property type="entry name" value="UPF0234_N"/>
</dbReference>
<evidence type="ECO:0000313" key="5">
    <source>
        <dbReference type="Proteomes" id="UP000234545"/>
    </source>
</evidence>
<dbReference type="OrthoDB" id="9801447at2"/>
<dbReference type="PANTHER" id="PTHR30476:SF0">
    <property type="entry name" value="UPF0234 PROTEIN YAJQ"/>
    <property type="match status" value="1"/>
</dbReference>
<dbReference type="InterPro" id="IPR007551">
    <property type="entry name" value="YajQ/Smlt4090-like"/>
</dbReference>
<evidence type="ECO:0000256" key="2">
    <source>
        <dbReference type="ARBA" id="ARBA00093450"/>
    </source>
</evidence>
<dbReference type="InterPro" id="IPR035571">
    <property type="entry name" value="UPF0234-like_C"/>
</dbReference>
<name>A0A2I1I4M1_9ACTO</name>
<evidence type="ECO:0000256" key="3">
    <source>
        <dbReference type="HAMAP-Rule" id="MF_00632"/>
    </source>
</evidence>